<dbReference type="NCBIfam" id="NF041681">
    <property type="entry name" value="HGxxPAAW"/>
    <property type="match status" value="1"/>
</dbReference>
<evidence type="ECO:0000313" key="3">
    <source>
        <dbReference type="EMBL" id="VZO39858.1"/>
    </source>
</evidence>
<keyword evidence="4" id="KW-1185">Reference proteome</keyword>
<sequence>MTNEAMTESTRHSEDSVAGGHYAPENLPTAAPSNHGRTIAGWTLFWGGVVGSLVVGIAFILQNLTLGIIGGAVVVIGCVASAILRALGYGQLERNSGRAA</sequence>
<comment type="caution">
    <text evidence="3">The sequence shown here is derived from an EMBL/GenBank/DDBJ whole genome shotgun (WGS) entry which is preliminary data.</text>
</comment>
<evidence type="ECO:0000256" key="2">
    <source>
        <dbReference type="SAM" id="Phobius"/>
    </source>
</evidence>
<dbReference type="EMBL" id="CACRYJ010000064">
    <property type="protein sequence ID" value="VZO39858.1"/>
    <property type="molecule type" value="Genomic_DNA"/>
</dbReference>
<accession>A0A7M4DQW4</accession>
<feature type="transmembrane region" description="Helical" evidence="2">
    <location>
        <begin position="39"/>
        <end position="61"/>
    </location>
</feature>
<protein>
    <submittedName>
        <fullName evidence="3">Uncharacterized protein</fullName>
    </submittedName>
</protein>
<proteinExistence type="predicted"/>
<feature type="transmembrane region" description="Helical" evidence="2">
    <location>
        <begin position="67"/>
        <end position="88"/>
    </location>
</feature>
<name>A0A7M4DQW4_9MICO</name>
<gene>
    <name evidence="3" type="ORF">HALOF300_04555</name>
</gene>
<dbReference type="Proteomes" id="UP000419743">
    <property type="component" value="Unassembled WGS sequence"/>
</dbReference>
<evidence type="ECO:0000313" key="4">
    <source>
        <dbReference type="Proteomes" id="UP000419743"/>
    </source>
</evidence>
<dbReference type="AlphaFoldDB" id="A0A7M4DQW4"/>
<evidence type="ECO:0000256" key="1">
    <source>
        <dbReference type="SAM" id="MobiDB-lite"/>
    </source>
</evidence>
<keyword evidence="2" id="KW-0472">Membrane</keyword>
<reference evidence="3 4" key="1">
    <citation type="submission" date="2019-11" db="EMBL/GenBank/DDBJ databases">
        <authorList>
            <person name="Criscuolo A."/>
        </authorList>
    </citation>
    <scope>NUCLEOTIDE SEQUENCE [LARGE SCALE GENOMIC DNA]</scope>
    <source>
        <strain evidence="3">CIP111667</strain>
    </source>
</reference>
<feature type="region of interest" description="Disordered" evidence="1">
    <location>
        <begin position="1"/>
        <end position="30"/>
    </location>
</feature>
<organism evidence="3 4">
    <name type="scientific">Occultella aeris</name>
    <dbReference type="NCBI Taxonomy" id="2761496"/>
    <lineage>
        <taxon>Bacteria</taxon>
        <taxon>Bacillati</taxon>
        <taxon>Actinomycetota</taxon>
        <taxon>Actinomycetes</taxon>
        <taxon>Micrococcales</taxon>
        <taxon>Ruaniaceae</taxon>
        <taxon>Occultella</taxon>
    </lineage>
</organism>
<keyword evidence="2" id="KW-0812">Transmembrane</keyword>
<keyword evidence="2" id="KW-1133">Transmembrane helix</keyword>